<reference evidence="2 3" key="1">
    <citation type="submission" date="2020-07" db="EMBL/GenBank/DDBJ databases">
        <title>Sequencing the genomes of 1000 actinobacteria strains.</title>
        <authorList>
            <person name="Klenk H.-P."/>
        </authorList>
    </citation>
    <scope>NUCLEOTIDE SEQUENCE [LARGE SCALE GENOMIC DNA]</scope>
    <source>
        <strain evidence="2 3">DSM 45763</strain>
    </source>
</reference>
<dbReference type="EMBL" id="JACCCO010000001">
    <property type="protein sequence ID" value="NYF40315.1"/>
    <property type="molecule type" value="Genomic_DNA"/>
</dbReference>
<dbReference type="RefSeq" id="WP_179819958.1">
    <property type="nucleotide sequence ID" value="NZ_JACCCO010000001.1"/>
</dbReference>
<dbReference type="SUPFAM" id="SSF55729">
    <property type="entry name" value="Acyl-CoA N-acyltransferases (Nat)"/>
    <property type="match status" value="1"/>
</dbReference>
<evidence type="ECO:0000313" key="3">
    <source>
        <dbReference type="Proteomes" id="UP000576393"/>
    </source>
</evidence>
<accession>A0A852V381</accession>
<evidence type="ECO:0000256" key="1">
    <source>
        <dbReference type="SAM" id="MobiDB-lite"/>
    </source>
</evidence>
<dbReference type="Proteomes" id="UP000576393">
    <property type="component" value="Unassembled WGS sequence"/>
</dbReference>
<gene>
    <name evidence="2" type="ORF">HDA43_002474</name>
</gene>
<protein>
    <submittedName>
        <fullName evidence="2">RimJ/RimL family protein N-acetyltransferase</fullName>
    </submittedName>
</protein>
<sequence>MEPTTPRLLLRDFRASDHAAVHAFAGDPEVTRYTDRPGMHASREKHQVAD</sequence>
<keyword evidence="2" id="KW-0808">Transferase</keyword>
<comment type="caution">
    <text evidence="2">The sequence shown here is derived from an EMBL/GenBank/DDBJ whole genome shotgun (WGS) entry which is preliminary data.</text>
</comment>
<feature type="region of interest" description="Disordered" evidence="1">
    <location>
        <begin position="30"/>
        <end position="50"/>
    </location>
</feature>
<keyword evidence="3" id="KW-1185">Reference proteome</keyword>
<dbReference type="Gene3D" id="3.40.630.30">
    <property type="match status" value="1"/>
</dbReference>
<organism evidence="2 3">
    <name type="scientific">Streptosporangium sandarakinum</name>
    <dbReference type="NCBI Taxonomy" id="1260955"/>
    <lineage>
        <taxon>Bacteria</taxon>
        <taxon>Bacillati</taxon>
        <taxon>Actinomycetota</taxon>
        <taxon>Actinomycetes</taxon>
        <taxon>Streptosporangiales</taxon>
        <taxon>Streptosporangiaceae</taxon>
        <taxon>Streptosporangium</taxon>
    </lineage>
</organism>
<dbReference type="AlphaFoldDB" id="A0A852V381"/>
<name>A0A852V381_9ACTN</name>
<dbReference type="InterPro" id="IPR016181">
    <property type="entry name" value="Acyl_CoA_acyltransferase"/>
</dbReference>
<dbReference type="GO" id="GO:0016740">
    <property type="term" value="F:transferase activity"/>
    <property type="evidence" value="ECO:0007669"/>
    <property type="project" value="UniProtKB-KW"/>
</dbReference>
<evidence type="ECO:0000313" key="2">
    <source>
        <dbReference type="EMBL" id="NYF40315.1"/>
    </source>
</evidence>
<proteinExistence type="predicted"/>